<dbReference type="PIRSF" id="PIRSF000090">
    <property type="entry name" value="Beta-ETF"/>
    <property type="match status" value="1"/>
</dbReference>
<protein>
    <recommendedName>
        <fullName evidence="1">Electron transfer flavoprotein small subunit</fullName>
    </recommendedName>
</protein>
<accession>A0ABN8FV24</accession>
<dbReference type="SMART" id="SM00893">
    <property type="entry name" value="ETF"/>
    <property type="match status" value="1"/>
</dbReference>
<evidence type="ECO:0000313" key="3">
    <source>
        <dbReference type="EMBL" id="CAH1059810.1"/>
    </source>
</evidence>
<dbReference type="PANTHER" id="PTHR21294:SF17">
    <property type="entry name" value="PROTEIN FIXA"/>
    <property type="match status" value="1"/>
</dbReference>
<comment type="caution">
    <text evidence="3">The sequence shown here is derived from an EMBL/GenBank/DDBJ whole genome shotgun (WGS) entry which is preliminary data.</text>
</comment>
<dbReference type="EMBL" id="CAKMAB010000071">
    <property type="protein sequence ID" value="CAH1059810.1"/>
    <property type="molecule type" value="Genomic_DNA"/>
</dbReference>
<sequence length="267" mass="30144">MRIICLVKFVPDVDSFVYDYESNVLVREKAKMIINPDDACALAFALALKASRSNVFIEVVTMGPRSVQPLMKDLLRRHVDRGTLITDKAFVGSDTYVTATILGRYLEKAEYDFILTGTNALDGDTAHVPLEVAEYLQLPQINGITRFNENSSFEESAEFEVAYDNVISTFEMDLPAVLSVSRVSIYKLPFVRFHDLNMDVDDRLNIVTNEELQFLSHEVGLRGSPTKVAKTFTKALEAKETKFVETDDEGIEIVYQFLNTKGFVQDE</sequence>
<dbReference type="InterPro" id="IPR014729">
    <property type="entry name" value="Rossmann-like_a/b/a_fold"/>
</dbReference>
<name>A0ABN8FV24_9BACL</name>
<dbReference type="InterPro" id="IPR012255">
    <property type="entry name" value="ETF_b"/>
</dbReference>
<dbReference type="Gene3D" id="3.40.50.620">
    <property type="entry name" value="HUPs"/>
    <property type="match status" value="1"/>
</dbReference>
<evidence type="ECO:0000313" key="4">
    <source>
        <dbReference type="Proteomes" id="UP000838749"/>
    </source>
</evidence>
<dbReference type="SUPFAM" id="SSF52402">
    <property type="entry name" value="Adenine nucleotide alpha hydrolases-like"/>
    <property type="match status" value="1"/>
</dbReference>
<dbReference type="InterPro" id="IPR014730">
    <property type="entry name" value="ETF_a/b_N"/>
</dbReference>
<dbReference type="GO" id="GO:0016491">
    <property type="term" value="F:oxidoreductase activity"/>
    <property type="evidence" value="ECO:0007669"/>
    <property type="project" value="UniProtKB-KW"/>
</dbReference>
<evidence type="ECO:0000256" key="1">
    <source>
        <dbReference type="ARBA" id="ARBA00042002"/>
    </source>
</evidence>
<proteinExistence type="predicted"/>
<gene>
    <name evidence="3" type="primary">carD</name>
    <name evidence="3" type="ORF">PAECIP111894_06022</name>
</gene>
<dbReference type="Proteomes" id="UP000838749">
    <property type="component" value="Unassembled WGS sequence"/>
</dbReference>
<evidence type="ECO:0000259" key="2">
    <source>
        <dbReference type="SMART" id="SM00893"/>
    </source>
</evidence>
<dbReference type="Pfam" id="PF01012">
    <property type="entry name" value="ETF"/>
    <property type="match status" value="1"/>
</dbReference>
<keyword evidence="4" id="KW-1185">Reference proteome</keyword>
<reference evidence="3" key="1">
    <citation type="submission" date="2021-12" db="EMBL/GenBank/DDBJ databases">
        <authorList>
            <person name="Criscuolo A."/>
        </authorList>
    </citation>
    <scope>NUCLEOTIDE SEQUENCE</scope>
    <source>
        <strain evidence="3">CIP111894</strain>
    </source>
</reference>
<dbReference type="PANTHER" id="PTHR21294">
    <property type="entry name" value="ELECTRON TRANSFER FLAVOPROTEIN BETA-SUBUNIT"/>
    <property type="match status" value="1"/>
</dbReference>
<feature type="domain" description="Electron transfer flavoprotein alpha/beta-subunit N-terminal" evidence="2">
    <location>
        <begin position="22"/>
        <end position="216"/>
    </location>
</feature>
<keyword evidence="3" id="KW-0560">Oxidoreductase</keyword>
<organism evidence="3 4">
    <name type="scientific">Paenibacillus pseudetheri</name>
    <dbReference type="NCBI Taxonomy" id="2897682"/>
    <lineage>
        <taxon>Bacteria</taxon>
        <taxon>Bacillati</taxon>
        <taxon>Bacillota</taxon>
        <taxon>Bacilli</taxon>
        <taxon>Bacillales</taxon>
        <taxon>Paenibacillaceae</taxon>
        <taxon>Paenibacillus</taxon>
    </lineage>
</organism>
<dbReference type="RefSeq" id="WP_234541884.1">
    <property type="nucleotide sequence ID" value="NZ_CAKMAB010000071.1"/>
</dbReference>